<evidence type="ECO:0000313" key="2">
    <source>
        <dbReference type="Proteomes" id="UP000196573"/>
    </source>
</evidence>
<dbReference type="EMBL" id="FWPT01000006">
    <property type="protein sequence ID" value="SMA48855.1"/>
    <property type="molecule type" value="Genomic_DNA"/>
</dbReference>
<dbReference type="InterPro" id="IPR029033">
    <property type="entry name" value="His_PPase_superfam"/>
</dbReference>
<keyword evidence="1" id="KW-0378">Hydrolase</keyword>
<gene>
    <name evidence="1" type="primary">cobC</name>
    <name evidence="1" type="ORF">EHSB41UT_02933</name>
</gene>
<dbReference type="RefSeq" id="WP_087111153.1">
    <property type="nucleotide sequence ID" value="NZ_CBCSCN010000006.1"/>
</dbReference>
<dbReference type="CDD" id="cd07067">
    <property type="entry name" value="HP_PGM_like"/>
    <property type="match status" value="1"/>
</dbReference>
<accession>A0A1X7AM65</accession>
<dbReference type="OrthoDB" id="9783269at2"/>
<dbReference type="PANTHER" id="PTHR48100">
    <property type="entry name" value="BROAD-SPECIFICITY PHOSPHATASE YOR283W-RELATED"/>
    <property type="match status" value="1"/>
</dbReference>
<dbReference type="GO" id="GO:0005737">
    <property type="term" value="C:cytoplasm"/>
    <property type="evidence" value="ECO:0007669"/>
    <property type="project" value="TreeGrafter"/>
</dbReference>
<reference evidence="1 2" key="1">
    <citation type="submission" date="2017-03" db="EMBL/GenBank/DDBJ databases">
        <authorList>
            <person name="Afonso C.L."/>
            <person name="Miller P.J."/>
            <person name="Scott M.A."/>
            <person name="Spackman E."/>
            <person name="Goraichik I."/>
            <person name="Dimitrov K.M."/>
            <person name="Suarez D.L."/>
            <person name="Swayne D.E."/>
        </authorList>
    </citation>
    <scope>NUCLEOTIDE SEQUENCE [LARGE SCALE GENOMIC DNA]</scope>
    <source>
        <strain evidence="1">SB41UT1</strain>
    </source>
</reference>
<dbReference type="InterPro" id="IPR050275">
    <property type="entry name" value="PGM_Phosphatase"/>
</dbReference>
<name>A0A1X7AM65_9GAMM</name>
<organism evidence="1 2">
    <name type="scientific">Parendozoicomonas haliclonae</name>
    <dbReference type="NCBI Taxonomy" id="1960125"/>
    <lineage>
        <taxon>Bacteria</taxon>
        <taxon>Pseudomonadati</taxon>
        <taxon>Pseudomonadota</taxon>
        <taxon>Gammaproteobacteria</taxon>
        <taxon>Oceanospirillales</taxon>
        <taxon>Endozoicomonadaceae</taxon>
        <taxon>Parendozoicomonas</taxon>
    </lineage>
</organism>
<proteinExistence type="predicted"/>
<dbReference type="PANTHER" id="PTHR48100:SF1">
    <property type="entry name" value="HISTIDINE PHOSPHATASE FAMILY PROTEIN-RELATED"/>
    <property type="match status" value="1"/>
</dbReference>
<dbReference type="Gene3D" id="3.40.50.1240">
    <property type="entry name" value="Phosphoglycerate mutase-like"/>
    <property type="match status" value="1"/>
</dbReference>
<dbReference type="GO" id="GO:0043755">
    <property type="term" value="F:alpha-ribazole phosphatase activity"/>
    <property type="evidence" value="ECO:0007669"/>
    <property type="project" value="UniProtKB-EC"/>
</dbReference>
<keyword evidence="2" id="KW-1185">Reference proteome</keyword>
<dbReference type="SUPFAM" id="SSF53254">
    <property type="entry name" value="Phosphoglycerate mutase-like"/>
    <property type="match status" value="1"/>
</dbReference>
<evidence type="ECO:0000313" key="1">
    <source>
        <dbReference type="EMBL" id="SMA48855.1"/>
    </source>
</evidence>
<sequence length="211" mass="23390">MSRQPITPGTTVIDLLRHGQPEGDSCLLGSTDRALSDTGWQQLRSTTAHNPGWTQIISSPLQRCAAFARELSAQSSLPLTIDPEWRETSFGEWDGVSYDTLHQEHPEQLSAFWSDPNTNTPTGGEPLSAFRGRINQAWEALIDNSAQGHILLVTHSGVIRQVLAHILEIPTDSMVPFTRIHTPYASLCRIEVYTDEQGRHWPRLLSLGSTG</sequence>
<dbReference type="AlphaFoldDB" id="A0A1X7AM65"/>
<protein>
    <submittedName>
        <fullName evidence="1">Alpha-ribazole phosphatase</fullName>
        <ecNumber evidence="1">3.1.3.73</ecNumber>
    </submittedName>
</protein>
<dbReference type="Pfam" id="PF00300">
    <property type="entry name" value="His_Phos_1"/>
    <property type="match status" value="1"/>
</dbReference>
<dbReference type="SMART" id="SM00855">
    <property type="entry name" value="PGAM"/>
    <property type="match status" value="1"/>
</dbReference>
<dbReference type="Proteomes" id="UP000196573">
    <property type="component" value="Unassembled WGS sequence"/>
</dbReference>
<dbReference type="EC" id="3.1.3.73" evidence="1"/>
<dbReference type="InterPro" id="IPR013078">
    <property type="entry name" value="His_Pase_superF_clade-1"/>
</dbReference>